<proteinExistence type="predicted"/>
<sequence>MYKAVMRNYGPLPWDRVDGQTSWLDPANQTWEELGLDSQEGATVLAVAGSRGAQTSAVQQVLGTEHYSLTHGTLTSPHVMAEQVAD</sequence>
<dbReference type="EMBL" id="CAJNDS010001713">
    <property type="protein sequence ID" value="CAE7274165.1"/>
    <property type="molecule type" value="Genomic_DNA"/>
</dbReference>
<evidence type="ECO:0000313" key="2">
    <source>
        <dbReference type="Proteomes" id="UP000604046"/>
    </source>
</evidence>
<dbReference type="AlphaFoldDB" id="A0A812N6K4"/>
<dbReference type="Proteomes" id="UP000604046">
    <property type="component" value="Unassembled WGS sequence"/>
</dbReference>
<accession>A0A812N6K4</accession>
<gene>
    <name evidence="1" type="primary">RH47</name>
    <name evidence="1" type="ORF">SNAT2548_LOCUS14547</name>
</gene>
<organism evidence="1 2">
    <name type="scientific">Symbiodinium natans</name>
    <dbReference type="NCBI Taxonomy" id="878477"/>
    <lineage>
        <taxon>Eukaryota</taxon>
        <taxon>Sar</taxon>
        <taxon>Alveolata</taxon>
        <taxon>Dinophyceae</taxon>
        <taxon>Suessiales</taxon>
        <taxon>Symbiodiniaceae</taxon>
        <taxon>Symbiodinium</taxon>
    </lineage>
</organism>
<name>A0A812N6K4_9DINO</name>
<keyword evidence="2" id="KW-1185">Reference proteome</keyword>
<evidence type="ECO:0000313" key="1">
    <source>
        <dbReference type="EMBL" id="CAE7274165.1"/>
    </source>
</evidence>
<reference evidence="1" key="1">
    <citation type="submission" date="2021-02" db="EMBL/GenBank/DDBJ databases">
        <authorList>
            <person name="Dougan E. K."/>
            <person name="Rhodes N."/>
            <person name="Thang M."/>
            <person name="Chan C."/>
        </authorList>
    </citation>
    <scope>NUCLEOTIDE SEQUENCE</scope>
</reference>
<comment type="caution">
    <text evidence="1">The sequence shown here is derived from an EMBL/GenBank/DDBJ whole genome shotgun (WGS) entry which is preliminary data.</text>
</comment>
<protein>
    <submittedName>
        <fullName evidence="1">RH47 protein</fullName>
    </submittedName>
</protein>